<dbReference type="EMBL" id="JAIZAY010000013">
    <property type="protein sequence ID" value="KAJ8030738.1"/>
    <property type="molecule type" value="Genomic_DNA"/>
</dbReference>
<comment type="caution">
    <text evidence="1">The sequence shown here is derived from an EMBL/GenBank/DDBJ whole genome shotgun (WGS) entry which is preliminary data.</text>
</comment>
<gene>
    <name evidence="1" type="ORF">HOLleu_27226</name>
</gene>
<evidence type="ECO:0000313" key="2">
    <source>
        <dbReference type="Proteomes" id="UP001152320"/>
    </source>
</evidence>
<name>A0A9Q1BPN4_HOLLE</name>
<evidence type="ECO:0000313" key="1">
    <source>
        <dbReference type="EMBL" id="KAJ8030738.1"/>
    </source>
</evidence>
<keyword evidence="2" id="KW-1185">Reference proteome</keyword>
<organism evidence="1 2">
    <name type="scientific">Holothuria leucospilota</name>
    <name type="common">Black long sea cucumber</name>
    <name type="synonym">Mertensiothuria leucospilota</name>
    <dbReference type="NCBI Taxonomy" id="206669"/>
    <lineage>
        <taxon>Eukaryota</taxon>
        <taxon>Metazoa</taxon>
        <taxon>Echinodermata</taxon>
        <taxon>Eleutherozoa</taxon>
        <taxon>Echinozoa</taxon>
        <taxon>Holothuroidea</taxon>
        <taxon>Aspidochirotacea</taxon>
        <taxon>Aspidochirotida</taxon>
        <taxon>Holothuriidae</taxon>
        <taxon>Holothuria</taxon>
    </lineage>
</organism>
<dbReference type="AlphaFoldDB" id="A0A9Q1BPN4"/>
<dbReference type="Proteomes" id="UP001152320">
    <property type="component" value="Chromosome 13"/>
</dbReference>
<protein>
    <submittedName>
        <fullName evidence="1">Uncharacterized protein</fullName>
    </submittedName>
</protein>
<proteinExistence type="predicted"/>
<sequence>MTDDASLALFKQNLLQESWDNVYTAGDVHESYDNFISIITVLYNDCCPVRKVSIGSKKVSKPWITNGLRNACKRKNQLYFNFIITTEHLKLNKNIRDTKIS</sequence>
<accession>A0A9Q1BPN4</accession>
<reference evidence="1" key="1">
    <citation type="submission" date="2021-10" db="EMBL/GenBank/DDBJ databases">
        <title>Tropical sea cucumber genome reveals ecological adaptation and Cuvierian tubules defense mechanism.</title>
        <authorList>
            <person name="Chen T."/>
        </authorList>
    </citation>
    <scope>NUCLEOTIDE SEQUENCE</scope>
    <source>
        <strain evidence="1">Nanhai2018</strain>
        <tissue evidence="1">Muscle</tissue>
    </source>
</reference>